<dbReference type="InterPro" id="IPR003819">
    <property type="entry name" value="TauD/TfdA-like"/>
</dbReference>
<evidence type="ECO:0000256" key="4">
    <source>
        <dbReference type="ARBA" id="ARBA00023002"/>
    </source>
</evidence>
<proteinExistence type="inferred from homology"/>
<organism evidence="7 8">
    <name type="scientific">Skermanella stibiiresistens SB22</name>
    <dbReference type="NCBI Taxonomy" id="1385369"/>
    <lineage>
        <taxon>Bacteria</taxon>
        <taxon>Pseudomonadati</taxon>
        <taxon>Pseudomonadota</taxon>
        <taxon>Alphaproteobacteria</taxon>
        <taxon>Rhodospirillales</taxon>
        <taxon>Azospirillaceae</taxon>
        <taxon>Skermanella</taxon>
    </lineage>
</organism>
<evidence type="ECO:0000256" key="2">
    <source>
        <dbReference type="ARBA" id="ARBA00022723"/>
    </source>
</evidence>
<evidence type="ECO:0000256" key="1">
    <source>
        <dbReference type="ARBA" id="ARBA00005896"/>
    </source>
</evidence>
<dbReference type="RefSeq" id="WP_051512719.1">
    <property type="nucleotide sequence ID" value="NZ_AVFL01000017.1"/>
</dbReference>
<dbReference type="EMBL" id="AVFL01000017">
    <property type="protein sequence ID" value="EWY38597.1"/>
    <property type="molecule type" value="Genomic_DNA"/>
</dbReference>
<dbReference type="AlphaFoldDB" id="W9H1J9"/>
<dbReference type="Pfam" id="PF02668">
    <property type="entry name" value="TauD"/>
    <property type="match status" value="1"/>
</dbReference>
<evidence type="ECO:0000256" key="5">
    <source>
        <dbReference type="ARBA" id="ARBA00023004"/>
    </source>
</evidence>
<name>W9H1J9_9PROT</name>
<keyword evidence="3" id="KW-0223">Dioxygenase</keyword>
<dbReference type="PATRIC" id="fig|1385369.3.peg.4363"/>
<dbReference type="PANTHER" id="PTHR30468">
    <property type="entry name" value="ALPHA-KETOGLUTARATE-DEPENDENT SULFONATE DIOXYGENASE"/>
    <property type="match status" value="1"/>
</dbReference>
<evidence type="ECO:0000313" key="7">
    <source>
        <dbReference type="EMBL" id="EWY38597.1"/>
    </source>
</evidence>
<dbReference type="Proteomes" id="UP000019486">
    <property type="component" value="Unassembled WGS sequence"/>
</dbReference>
<keyword evidence="2" id="KW-0479">Metal-binding</keyword>
<feature type="domain" description="TauD/TfdA-like" evidence="6">
    <location>
        <begin position="29"/>
        <end position="309"/>
    </location>
</feature>
<reference evidence="7 8" key="1">
    <citation type="submission" date="2013-08" db="EMBL/GenBank/DDBJ databases">
        <title>The genome sequence of Skermanella stibiiresistens.</title>
        <authorList>
            <person name="Zhu W."/>
            <person name="Wang G."/>
        </authorList>
    </citation>
    <scope>NUCLEOTIDE SEQUENCE [LARGE SCALE GENOMIC DNA]</scope>
    <source>
        <strain evidence="7 8">SB22</strain>
    </source>
</reference>
<gene>
    <name evidence="7" type="ORF">N825_12360</name>
</gene>
<dbReference type="GO" id="GO:0005737">
    <property type="term" value="C:cytoplasm"/>
    <property type="evidence" value="ECO:0007669"/>
    <property type="project" value="TreeGrafter"/>
</dbReference>
<keyword evidence="8" id="KW-1185">Reference proteome</keyword>
<dbReference type="GO" id="GO:0006790">
    <property type="term" value="P:sulfur compound metabolic process"/>
    <property type="evidence" value="ECO:0007669"/>
    <property type="project" value="TreeGrafter"/>
</dbReference>
<evidence type="ECO:0000313" key="8">
    <source>
        <dbReference type="Proteomes" id="UP000019486"/>
    </source>
</evidence>
<keyword evidence="5" id="KW-0408">Iron</keyword>
<protein>
    <recommendedName>
        <fullName evidence="6">TauD/TfdA-like domain-containing protein</fullName>
    </recommendedName>
</protein>
<dbReference type="SUPFAM" id="SSF51197">
    <property type="entry name" value="Clavaminate synthase-like"/>
    <property type="match status" value="1"/>
</dbReference>
<keyword evidence="4" id="KW-0560">Oxidoreductase</keyword>
<dbReference type="Gene3D" id="3.60.130.10">
    <property type="entry name" value="Clavaminate synthase-like"/>
    <property type="match status" value="1"/>
</dbReference>
<dbReference type="PANTHER" id="PTHR30468:SF1">
    <property type="entry name" value="ALPHA-KETOGLUTARATE-DEPENDENT SULFONATE DIOXYGENASE"/>
    <property type="match status" value="1"/>
</dbReference>
<dbReference type="GO" id="GO:0000908">
    <property type="term" value="F:taurine dioxygenase activity"/>
    <property type="evidence" value="ECO:0007669"/>
    <property type="project" value="TreeGrafter"/>
</dbReference>
<dbReference type="OrthoDB" id="7346227at2"/>
<evidence type="ECO:0000259" key="6">
    <source>
        <dbReference type="Pfam" id="PF02668"/>
    </source>
</evidence>
<comment type="caution">
    <text evidence="7">The sequence shown here is derived from an EMBL/GenBank/DDBJ whole genome shotgun (WGS) entry which is preliminary data.</text>
</comment>
<dbReference type="InterPro" id="IPR051323">
    <property type="entry name" value="AtsK-like"/>
</dbReference>
<dbReference type="GO" id="GO:0046872">
    <property type="term" value="F:metal ion binding"/>
    <property type="evidence" value="ECO:0007669"/>
    <property type="project" value="UniProtKB-KW"/>
</dbReference>
<dbReference type="STRING" id="1385369.N825_12360"/>
<accession>W9H1J9</accession>
<dbReference type="InterPro" id="IPR042098">
    <property type="entry name" value="TauD-like_sf"/>
</dbReference>
<evidence type="ECO:0000256" key="3">
    <source>
        <dbReference type="ARBA" id="ARBA00022964"/>
    </source>
</evidence>
<comment type="similarity">
    <text evidence="1">Belongs to the TfdA dioxygenase family.</text>
</comment>
<sequence length="319" mass="35288">MYAPISLDTITLLERDTGPVPNDAARLRIVPLSPGIGARIEGVDLSQPVPDAIKAALRQAWSDHLVILFQGQVLTPREYRDAAAIFGTPQEGANRRYYQEAGLPTQDEVAEVSILSNLGPDGLPVRENDGLGSLEVVWHSDNSYIEKPPVGSALYALEAPADSGRTSFANQYLAYETLPEDLRAAIAGRRAKHDASRNSAGVLRPGIKKPTTAEEVPGPFHPLVVVNPETGRRALYLGRRRIWPSQYIEGIDHAESEALLDRLWAHATKPEFTWTHSWTPGDLLVWSNRYAMHHRTPIDETRRRVMLRTQFQGEAPTAG</sequence>